<feature type="domain" description="Nucleoside transporter/FeoB GTPase Gate" evidence="2">
    <location>
        <begin position="42"/>
        <end position="142"/>
    </location>
</feature>
<evidence type="ECO:0000313" key="3">
    <source>
        <dbReference type="EMBL" id="MBC8536657.1"/>
    </source>
</evidence>
<keyword evidence="1" id="KW-0472">Membrane</keyword>
<evidence type="ECO:0000313" key="4">
    <source>
        <dbReference type="Proteomes" id="UP000620366"/>
    </source>
</evidence>
<dbReference type="InterPro" id="IPR011642">
    <property type="entry name" value="Gate_dom"/>
</dbReference>
<comment type="caution">
    <text evidence="3">The sequence shown here is derived from an EMBL/GenBank/DDBJ whole genome shotgun (WGS) entry which is preliminary data.</text>
</comment>
<keyword evidence="1" id="KW-1133">Transmembrane helix</keyword>
<feature type="transmembrane region" description="Helical" evidence="1">
    <location>
        <begin position="115"/>
        <end position="138"/>
    </location>
</feature>
<dbReference type="RefSeq" id="WP_249300495.1">
    <property type="nucleotide sequence ID" value="NZ_JACRSP010000003.1"/>
</dbReference>
<dbReference type="PANTHER" id="PTHR35793:SF2">
    <property type="entry name" value="INNER MEMBRANE PROTEIN YJIG"/>
    <property type="match status" value="1"/>
</dbReference>
<keyword evidence="1" id="KW-0812">Transmembrane</keyword>
<dbReference type="PANTHER" id="PTHR35793">
    <property type="entry name" value="INNER MEMBRANE PROTEIN YJIG"/>
    <property type="match status" value="1"/>
</dbReference>
<accession>A0A926HQS5</accession>
<dbReference type="GO" id="GO:0005886">
    <property type="term" value="C:plasma membrane"/>
    <property type="evidence" value="ECO:0007669"/>
    <property type="project" value="TreeGrafter"/>
</dbReference>
<sequence>MAALSAVITPAIIAGVVLFGLVRGVAVFDCFIEGAVEGLKVVYRILPTLIALLTAVSLFEASGALEIIGAAVRPLTDLLHIPSELVPLAILRPVSGSGSISLLDTLLASVGPDSFAGRVACVMLASTETTFYTFTLYYASAGVKRTRHTLAAALVADVSVILLACVFVRLFFPA</sequence>
<feature type="transmembrane region" description="Helical" evidence="1">
    <location>
        <begin position="41"/>
        <end position="59"/>
    </location>
</feature>
<evidence type="ECO:0000259" key="2">
    <source>
        <dbReference type="Pfam" id="PF07670"/>
    </source>
</evidence>
<keyword evidence="4" id="KW-1185">Reference proteome</keyword>
<proteinExistence type="predicted"/>
<dbReference type="Pfam" id="PF07670">
    <property type="entry name" value="Gate"/>
    <property type="match status" value="1"/>
</dbReference>
<dbReference type="EMBL" id="JACRSP010000003">
    <property type="protein sequence ID" value="MBC8536657.1"/>
    <property type="molecule type" value="Genomic_DNA"/>
</dbReference>
<feature type="transmembrane region" description="Helical" evidence="1">
    <location>
        <begin position="150"/>
        <end position="172"/>
    </location>
</feature>
<feature type="transmembrane region" description="Helical" evidence="1">
    <location>
        <begin position="6"/>
        <end position="29"/>
    </location>
</feature>
<organism evidence="3 4">
    <name type="scientific">Feifania hominis</name>
    <dbReference type="NCBI Taxonomy" id="2763660"/>
    <lineage>
        <taxon>Bacteria</taxon>
        <taxon>Bacillati</taxon>
        <taxon>Bacillota</taxon>
        <taxon>Clostridia</taxon>
        <taxon>Eubacteriales</taxon>
        <taxon>Feifaniaceae</taxon>
        <taxon>Feifania</taxon>
    </lineage>
</organism>
<gene>
    <name evidence="3" type="ORF">H8695_08170</name>
</gene>
<protein>
    <submittedName>
        <fullName evidence="3">Spore maturation protein</fullName>
    </submittedName>
</protein>
<name>A0A926HQS5_9FIRM</name>
<reference evidence="3" key="1">
    <citation type="submission" date="2020-08" db="EMBL/GenBank/DDBJ databases">
        <title>Genome public.</title>
        <authorList>
            <person name="Liu C."/>
            <person name="Sun Q."/>
        </authorList>
    </citation>
    <scope>NUCLEOTIDE SEQUENCE</scope>
    <source>
        <strain evidence="3">BX7</strain>
    </source>
</reference>
<dbReference type="AlphaFoldDB" id="A0A926HQS5"/>
<evidence type="ECO:0000256" key="1">
    <source>
        <dbReference type="SAM" id="Phobius"/>
    </source>
</evidence>
<dbReference type="InterPro" id="IPR052549">
    <property type="entry name" value="SpmB"/>
</dbReference>
<dbReference type="Proteomes" id="UP000620366">
    <property type="component" value="Unassembled WGS sequence"/>
</dbReference>